<evidence type="ECO:0000256" key="3">
    <source>
        <dbReference type="ARBA" id="ARBA00015991"/>
    </source>
</evidence>
<dbReference type="SUPFAM" id="SSF54975">
    <property type="entry name" value="Acylphosphatase/BLUF domain-like"/>
    <property type="match status" value="1"/>
</dbReference>
<name>A0AA42B8J7_9GAMM</name>
<evidence type="ECO:0000313" key="9">
    <source>
        <dbReference type="Proteomes" id="UP001165393"/>
    </source>
</evidence>
<comment type="similarity">
    <text evidence="1 6">Belongs to the acylphosphatase family.</text>
</comment>
<feature type="active site" evidence="5">
    <location>
        <position position="20"/>
    </location>
</feature>
<accession>A0AA42B8J7</accession>
<reference evidence="8 9" key="1">
    <citation type="journal article" date="2013" name="Antonie Van Leeuwenhoek">
        <title>Echinimonas agarilytica gen. nov., sp. nov., a new gammaproteobacterium isolated from the sea urchin Strongylocentrotus intermedius.</title>
        <authorList>
            <person name="Nedashkovskaya O.I."/>
            <person name="Stenkova A.M."/>
            <person name="Zhukova N.V."/>
            <person name="Van Trappen S."/>
            <person name="Lee J.S."/>
            <person name="Kim S.B."/>
        </authorList>
    </citation>
    <scope>NUCLEOTIDE SEQUENCE [LARGE SCALE GENOMIC DNA]</scope>
    <source>
        <strain evidence="8 9">KMM 6351</strain>
    </source>
</reference>
<dbReference type="EMBL" id="JAMQGP010000007">
    <property type="protein sequence ID" value="MCM2680648.1"/>
    <property type="molecule type" value="Genomic_DNA"/>
</dbReference>
<dbReference type="AlphaFoldDB" id="A0AA42B8J7"/>
<dbReference type="RefSeq" id="WP_251262134.1">
    <property type="nucleotide sequence ID" value="NZ_JAMQGP010000007.1"/>
</dbReference>
<evidence type="ECO:0000256" key="1">
    <source>
        <dbReference type="ARBA" id="ARBA00005614"/>
    </source>
</evidence>
<organism evidence="8 9">
    <name type="scientific">Echinimonas agarilytica</name>
    <dbReference type="NCBI Taxonomy" id="1215918"/>
    <lineage>
        <taxon>Bacteria</taxon>
        <taxon>Pseudomonadati</taxon>
        <taxon>Pseudomonadota</taxon>
        <taxon>Gammaproteobacteria</taxon>
        <taxon>Alteromonadales</taxon>
        <taxon>Echinimonadaceae</taxon>
        <taxon>Echinimonas</taxon>
    </lineage>
</organism>
<dbReference type="GO" id="GO:0003998">
    <property type="term" value="F:acylphosphatase activity"/>
    <property type="evidence" value="ECO:0007669"/>
    <property type="project" value="UniProtKB-EC"/>
</dbReference>
<evidence type="ECO:0000256" key="5">
    <source>
        <dbReference type="PROSITE-ProRule" id="PRU00520"/>
    </source>
</evidence>
<keyword evidence="5" id="KW-0378">Hydrolase</keyword>
<evidence type="ECO:0000256" key="2">
    <source>
        <dbReference type="ARBA" id="ARBA00012150"/>
    </source>
</evidence>
<dbReference type="Gene3D" id="3.30.70.100">
    <property type="match status" value="1"/>
</dbReference>
<feature type="domain" description="Acylphosphatase-like" evidence="7">
    <location>
        <begin position="5"/>
        <end position="92"/>
    </location>
</feature>
<dbReference type="InterPro" id="IPR017968">
    <property type="entry name" value="Acylphosphatase_CS"/>
</dbReference>
<dbReference type="PROSITE" id="PS00151">
    <property type="entry name" value="ACYLPHOSPHATASE_2"/>
    <property type="match status" value="1"/>
</dbReference>
<dbReference type="InterPro" id="IPR020456">
    <property type="entry name" value="Acylphosphatase"/>
</dbReference>
<evidence type="ECO:0000256" key="4">
    <source>
        <dbReference type="ARBA" id="ARBA00047645"/>
    </source>
</evidence>
<comment type="catalytic activity">
    <reaction evidence="4 5">
        <text>an acyl phosphate + H2O = a carboxylate + phosphate + H(+)</text>
        <dbReference type="Rhea" id="RHEA:14965"/>
        <dbReference type="ChEBI" id="CHEBI:15377"/>
        <dbReference type="ChEBI" id="CHEBI:15378"/>
        <dbReference type="ChEBI" id="CHEBI:29067"/>
        <dbReference type="ChEBI" id="CHEBI:43474"/>
        <dbReference type="ChEBI" id="CHEBI:59918"/>
        <dbReference type="EC" id="3.6.1.7"/>
    </reaction>
</comment>
<comment type="caution">
    <text evidence="8">The sequence shown here is derived from an EMBL/GenBank/DDBJ whole genome shotgun (WGS) entry which is preliminary data.</text>
</comment>
<protein>
    <recommendedName>
        <fullName evidence="3 5">acylphosphatase</fullName>
        <ecNumber evidence="2 5">3.6.1.7</ecNumber>
    </recommendedName>
</protein>
<keyword evidence="9" id="KW-1185">Reference proteome</keyword>
<sequence>MSIVAVKTYVSGRVQAVGFRFHTMEKAGQLNVCGFAQNLPDGRVYVYAEGHKNQLQNLVDWLEEGPETSEISSLSVEWLAAPEGQYQDFQIR</sequence>
<evidence type="ECO:0000256" key="6">
    <source>
        <dbReference type="RuleBase" id="RU004168"/>
    </source>
</evidence>
<dbReference type="InterPro" id="IPR036046">
    <property type="entry name" value="Acylphosphatase-like_dom_sf"/>
</dbReference>
<dbReference type="PROSITE" id="PS51160">
    <property type="entry name" value="ACYLPHOSPHATASE_3"/>
    <property type="match status" value="1"/>
</dbReference>
<dbReference type="PANTHER" id="PTHR47268:SF4">
    <property type="entry name" value="ACYLPHOSPHATASE"/>
    <property type="match status" value="1"/>
</dbReference>
<dbReference type="Pfam" id="PF00708">
    <property type="entry name" value="Acylphosphatase"/>
    <property type="match status" value="1"/>
</dbReference>
<evidence type="ECO:0000313" key="8">
    <source>
        <dbReference type="EMBL" id="MCM2680648.1"/>
    </source>
</evidence>
<evidence type="ECO:0000259" key="7">
    <source>
        <dbReference type="PROSITE" id="PS51160"/>
    </source>
</evidence>
<feature type="active site" evidence="5">
    <location>
        <position position="38"/>
    </location>
</feature>
<dbReference type="Proteomes" id="UP001165393">
    <property type="component" value="Unassembled WGS sequence"/>
</dbReference>
<dbReference type="InterPro" id="IPR001792">
    <property type="entry name" value="Acylphosphatase-like_dom"/>
</dbReference>
<gene>
    <name evidence="8" type="ORF">NAF29_13345</name>
</gene>
<proteinExistence type="inferred from homology"/>
<dbReference type="EC" id="3.6.1.7" evidence="2 5"/>
<dbReference type="PANTHER" id="PTHR47268">
    <property type="entry name" value="ACYLPHOSPHATASE"/>
    <property type="match status" value="1"/>
</dbReference>